<reference evidence="2" key="1">
    <citation type="submission" date="2022-08" db="EMBL/GenBank/DDBJ databases">
        <authorList>
            <consortium name="DOE Joint Genome Institute"/>
            <person name="Min B."/>
            <person name="Riley R."/>
            <person name="Sierra-Patev S."/>
            <person name="Naranjo-Ortiz M."/>
            <person name="Looney B."/>
            <person name="Konkel Z."/>
            <person name="Slot J.C."/>
            <person name="Sakamoto Y."/>
            <person name="Steenwyk J.L."/>
            <person name="Rokas A."/>
            <person name="Carro J."/>
            <person name="Camarero S."/>
            <person name="Ferreira P."/>
            <person name="Molpeceres G."/>
            <person name="Ruiz-Duenas F.J."/>
            <person name="Serrano A."/>
            <person name="Henrissat B."/>
            <person name="Drula E."/>
            <person name="Hughes K.W."/>
            <person name="Mata J.L."/>
            <person name="Ishikawa N.K."/>
            <person name="Vargas-Isla R."/>
            <person name="Ushijima S."/>
            <person name="Smith C.A."/>
            <person name="Ahrendt S."/>
            <person name="Andreopoulos W."/>
            <person name="He G."/>
            <person name="Labutti K."/>
            <person name="Lipzen A."/>
            <person name="Ng V."/>
            <person name="Sandor L."/>
            <person name="Barry K."/>
            <person name="Martinez A.T."/>
            <person name="Xiao Y."/>
            <person name="Gibbons J.G."/>
            <person name="Terashima K."/>
            <person name="Hibbett D.S."/>
            <person name="Grigoriev I.V."/>
        </authorList>
    </citation>
    <scope>NUCLEOTIDE SEQUENCE</scope>
    <source>
        <strain evidence="2">TFB9207</strain>
    </source>
</reference>
<dbReference type="InterPro" id="IPR036047">
    <property type="entry name" value="F-box-like_dom_sf"/>
</dbReference>
<organism evidence="2 3">
    <name type="scientific">Lentinula raphanica</name>
    <dbReference type="NCBI Taxonomy" id="153919"/>
    <lineage>
        <taxon>Eukaryota</taxon>
        <taxon>Fungi</taxon>
        <taxon>Dikarya</taxon>
        <taxon>Basidiomycota</taxon>
        <taxon>Agaricomycotina</taxon>
        <taxon>Agaricomycetes</taxon>
        <taxon>Agaricomycetidae</taxon>
        <taxon>Agaricales</taxon>
        <taxon>Marasmiineae</taxon>
        <taxon>Omphalotaceae</taxon>
        <taxon>Lentinula</taxon>
    </lineage>
</organism>
<evidence type="ECO:0000313" key="2">
    <source>
        <dbReference type="EMBL" id="KAJ3842989.1"/>
    </source>
</evidence>
<dbReference type="InterPro" id="IPR032675">
    <property type="entry name" value="LRR_dom_sf"/>
</dbReference>
<dbReference type="Proteomes" id="UP001163846">
    <property type="component" value="Unassembled WGS sequence"/>
</dbReference>
<dbReference type="AlphaFoldDB" id="A0AA38PHH2"/>
<accession>A0AA38PHH2</accession>
<dbReference type="EMBL" id="MU805988">
    <property type="protein sequence ID" value="KAJ3842989.1"/>
    <property type="molecule type" value="Genomic_DNA"/>
</dbReference>
<feature type="non-terminal residue" evidence="2">
    <location>
        <position position="535"/>
    </location>
</feature>
<dbReference type="Gene3D" id="3.80.10.10">
    <property type="entry name" value="Ribonuclease Inhibitor"/>
    <property type="match status" value="1"/>
</dbReference>
<sequence length="535" mass="60602">GTTVRKGKDLSSTSATTLYSWKYEFITEHSTSSNVATLMSIDVLPFELLSEILNLSRDVETLYQSALVCSAWKEAALPGLYRTITLKTVHQSDHGLNFGALETLDKYVHLRPYVREVKFLFVLSDYVRRTRHTSTDHKLPPNIWVDSLANLPNIQSFTFCHTPFLTYPQSQNRFLPIPPEIIDLTAGALSKCDSLDELNLLYRATPSDISRLSRLRNVRSVRLGLPSREVLVAVRPWIEQCDSFSVRDAYALDSLITIRPHVANLSMLHLGPHHALSNRDLLQLLHCTTQLQELDVFYDNFLNVQLVSLSMLSDFVCCDVHRYSSAVQLNKESRSSLSLKHLQKVVVRHQGVANKSQYMELFSWLEIVTAGAPLKSISVLSDDNRECNFALPLMNLLAKKPQLEFLNIPHVVLRQQSLKTLFGSLKNLKVLSIMLVDVNILSFYTSASPGELIFNLSALYLRSTRNTCPYSSVTPQLRQAMLSLRGSPGHLRRLTQEKQTWKALWTSTSQTVRQGIDPLKDEYGSYSNATEEDGW</sequence>
<comment type="caution">
    <text evidence="2">The sequence shown here is derived from an EMBL/GenBank/DDBJ whole genome shotgun (WGS) entry which is preliminary data.</text>
</comment>
<evidence type="ECO:0000313" key="3">
    <source>
        <dbReference type="Proteomes" id="UP001163846"/>
    </source>
</evidence>
<proteinExistence type="predicted"/>
<dbReference type="InterPro" id="IPR001810">
    <property type="entry name" value="F-box_dom"/>
</dbReference>
<evidence type="ECO:0000259" key="1">
    <source>
        <dbReference type="Pfam" id="PF12937"/>
    </source>
</evidence>
<name>A0AA38PHH2_9AGAR</name>
<keyword evidence="3" id="KW-1185">Reference proteome</keyword>
<dbReference type="SUPFAM" id="SSF81383">
    <property type="entry name" value="F-box domain"/>
    <property type="match status" value="1"/>
</dbReference>
<feature type="domain" description="F-box" evidence="1">
    <location>
        <begin position="41"/>
        <end position="86"/>
    </location>
</feature>
<dbReference type="Pfam" id="PF12937">
    <property type="entry name" value="F-box-like"/>
    <property type="match status" value="1"/>
</dbReference>
<gene>
    <name evidence="2" type="ORF">F5878DRAFT_337066</name>
</gene>
<protein>
    <recommendedName>
        <fullName evidence="1">F-box domain-containing protein</fullName>
    </recommendedName>
</protein>